<keyword evidence="6" id="KW-0378">Hydrolase</keyword>
<dbReference type="Pfam" id="PF06964">
    <property type="entry name" value="Alpha-L-AF_C"/>
    <property type="match status" value="1"/>
</dbReference>
<dbReference type="Gene3D" id="3.20.20.80">
    <property type="entry name" value="Glycosidases"/>
    <property type="match status" value="1"/>
</dbReference>
<feature type="signal peptide" evidence="9">
    <location>
        <begin position="1"/>
        <end position="25"/>
    </location>
</feature>
<accession>A0A2I2GA85</accession>
<proteinExistence type="inferred from homology"/>
<dbReference type="EC" id="3.2.1.55" evidence="4"/>
<dbReference type="RefSeq" id="XP_024705088.1">
    <property type="nucleotide sequence ID" value="XM_024853315.1"/>
</dbReference>
<dbReference type="STRING" id="1392250.A0A2I2GA85"/>
<feature type="domain" description="Alpha-L-arabinofuranosidase C-terminal" evidence="10">
    <location>
        <begin position="448"/>
        <end position="621"/>
    </location>
</feature>
<evidence type="ECO:0000256" key="6">
    <source>
        <dbReference type="ARBA" id="ARBA00022801"/>
    </source>
</evidence>
<evidence type="ECO:0000256" key="9">
    <source>
        <dbReference type="SAM" id="SignalP"/>
    </source>
</evidence>
<evidence type="ECO:0000256" key="2">
    <source>
        <dbReference type="ARBA" id="ARBA00004834"/>
    </source>
</evidence>
<dbReference type="GO" id="GO:0005576">
    <property type="term" value="C:extracellular region"/>
    <property type="evidence" value="ECO:0007669"/>
    <property type="project" value="UniProtKB-ARBA"/>
</dbReference>
<feature type="chain" id="PRO_5014178273" description="non-reducing end alpha-L-arabinofuranosidase" evidence="9">
    <location>
        <begin position="26"/>
        <end position="628"/>
    </location>
</feature>
<comment type="similarity">
    <text evidence="3">Belongs to the glycosyl hydrolase 51 family.</text>
</comment>
<dbReference type="SUPFAM" id="SSF51011">
    <property type="entry name" value="Glycosyl hydrolase domain"/>
    <property type="match status" value="1"/>
</dbReference>
<dbReference type="OrthoDB" id="406864at2759"/>
<dbReference type="SMART" id="SM00813">
    <property type="entry name" value="Alpha-L-AF_C"/>
    <property type="match status" value="1"/>
</dbReference>
<dbReference type="InterPro" id="IPR055235">
    <property type="entry name" value="ASD1_cat"/>
</dbReference>
<dbReference type="InterPro" id="IPR051563">
    <property type="entry name" value="Glycosyl_Hydrolase_51"/>
</dbReference>
<evidence type="ECO:0000256" key="8">
    <source>
        <dbReference type="ARBA" id="ARBA00023295"/>
    </source>
</evidence>
<comment type="catalytic activity">
    <reaction evidence="1">
        <text>Hydrolysis of terminal non-reducing alpha-L-arabinofuranoside residues in alpha-L-arabinosides.</text>
        <dbReference type="EC" id="3.2.1.55"/>
    </reaction>
</comment>
<dbReference type="GeneID" id="36561013"/>
<dbReference type="FunFam" id="3.20.20.80:FF:000092">
    <property type="entry name" value="Probable alpha-L-arabinofuranosidase A"/>
    <property type="match status" value="1"/>
</dbReference>
<dbReference type="InterPro" id="IPR013780">
    <property type="entry name" value="Glyco_hydro_b"/>
</dbReference>
<dbReference type="InterPro" id="IPR017853">
    <property type="entry name" value="GH"/>
</dbReference>
<dbReference type="InterPro" id="IPR010720">
    <property type="entry name" value="Alpha-L-AF_C"/>
</dbReference>
<dbReference type="GO" id="GO:0046556">
    <property type="term" value="F:alpha-L-arabinofuranosidase activity"/>
    <property type="evidence" value="ECO:0007669"/>
    <property type="project" value="UniProtKB-EC"/>
</dbReference>
<evidence type="ECO:0000256" key="5">
    <source>
        <dbReference type="ARBA" id="ARBA00022729"/>
    </source>
</evidence>
<reference evidence="11 12" key="1">
    <citation type="submission" date="2016-12" db="EMBL/GenBank/DDBJ databases">
        <title>The genomes of Aspergillus section Nigri reveals drivers in fungal speciation.</title>
        <authorList>
            <consortium name="DOE Joint Genome Institute"/>
            <person name="Vesth T.C."/>
            <person name="Nybo J."/>
            <person name="Theobald S."/>
            <person name="Brandl J."/>
            <person name="Frisvad J.C."/>
            <person name="Nielsen K.F."/>
            <person name="Lyhne E.K."/>
            <person name="Kogle M.E."/>
            <person name="Kuo A."/>
            <person name="Riley R."/>
            <person name="Clum A."/>
            <person name="Nolan M."/>
            <person name="Lipzen A."/>
            <person name="Salamov A."/>
            <person name="Henrissat B."/>
            <person name="Wiebenga A."/>
            <person name="De Vries R.P."/>
            <person name="Grigoriev I.V."/>
            <person name="Mortensen U.H."/>
            <person name="Andersen M.R."/>
            <person name="Baker S.E."/>
        </authorList>
    </citation>
    <scope>NUCLEOTIDE SEQUENCE [LARGE SCALE GENOMIC DNA]</scope>
    <source>
        <strain evidence="11 12">IBT 23096</strain>
    </source>
</reference>
<dbReference type="Proteomes" id="UP000234275">
    <property type="component" value="Unassembled WGS sequence"/>
</dbReference>
<evidence type="ECO:0000259" key="10">
    <source>
        <dbReference type="SMART" id="SM00813"/>
    </source>
</evidence>
<dbReference type="Pfam" id="PF22848">
    <property type="entry name" value="ASD1_dom"/>
    <property type="match status" value="1"/>
</dbReference>
<evidence type="ECO:0000313" key="11">
    <source>
        <dbReference type="EMBL" id="PLB49786.1"/>
    </source>
</evidence>
<dbReference type="GO" id="GO:0046373">
    <property type="term" value="P:L-arabinose metabolic process"/>
    <property type="evidence" value="ECO:0007669"/>
    <property type="project" value="InterPro"/>
</dbReference>
<evidence type="ECO:0000256" key="1">
    <source>
        <dbReference type="ARBA" id="ARBA00001462"/>
    </source>
</evidence>
<evidence type="ECO:0000256" key="4">
    <source>
        <dbReference type="ARBA" id="ARBA00012670"/>
    </source>
</evidence>
<evidence type="ECO:0000313" key="12">
    <source>
        <dbReference type="Proteomes" id="UP000234275"/>
    </source>
</evidence>
<gene>
    <name evidence="11" type="ORF">P170DRAFT_476070</name>
</gene>
<evidence type="ECO:0000256" key="3">
    <source>
        <dbReference type="ARBA" id="ARBA00007186"/>
    </source>
</evidence>
<dbReference type="UniPathway" id="UPA00667"/>
<protein>
    <recommendedName>
        <fullName evidence="4">non-reducing end alpha-L-arabinofuranosidase</fullName>
        <ecNumber evidence="4">3.2.1.55</ecNumber>
    </recommendedName>
</protein>
<dbReference type="AlphaFoldDB" id="A0A2I2GA85"/>
<organism evidence="11 12">
    <name type="scientific">Aspergillus steynii IBT 23096</name>
    <dbReference type="NCBI Taxonomy" id="1392250"/>
    <lineage>
        <taxon>Eukaryota</taxon>
        <taxon>Fungi</taxon>
        <taxon>Dikarya</taxon>
        <taxon>Ascomycota</taxon>
        <taxon>Pezizomycotina</taxon>
        <taxon>Eurotiomycetes</taxon>
        <taxon>Eurotiomycetidae</taxon>
        <taxon>Eurotiales</taxon>
        <taxon>Aspergillaceae</taxon>
        <taxon>Aspergillus</taxon>
        <taxon>Aspergillus subgen. Circumdati</taxon>
    </lineage>
</organism>
<dbReference type="PANTHER" id="PTHR31776:SF0">
    <property type="entry name" value="ALPHA-L-ARABINOFURANOSIDASE 1"/>
    <property type="match status" value="1"/>
</dbReference>
<dbReference type="SUPFAM" id="SSF51445">
    <property type="entry name" value="(Trans)glycosidases"/>
    <property type="match status" value="1"/>
</dbReference>
<keyword evidence="12" id="KW-1185">Reference proteome</keyword>
<comment type="pathway">
    <text evidence="2">Glycan metabolism; L-arabinan degradation.</text>
</comment>
<dbReference type="VEuPathDB" id="FungiDB:P170DRAFT_476070"/>
<dbReference type="GO" id="GO:0031222">
    <property type="term" value="P:arabinan catabolic process"/>
    <property type="evidence" value="ECO:0007669"/>
    <property type="project" value="UniProtKB-UniPathway"/>
</dbReference>
<dbReference type="PANTHER" id="PTHR31776">
    <property type="entry name" value="ALPHA-L-ARABINOFURANOSIDASE 1"/>
    <property type="match status" value="1"/>
</dbReference>
<keyword evidence="5 9" id="KW-0732">Signal</keyword>
<comment type="caution">
    <text evidence="11">The sequence shown here is derived from an EMBL/GenBank/DDBJ whole genome shotgun (WGS) entry which is preliminary data.</text>
</comment>
<evidence type="ECO:0000256" key="7">
    <source>
        <dbReference type="ARBA" id="ARBA00023180"/>
    </source>
</evidence>
<dbReference type="EMBL" id="MSFO01000004">
    <property type="protein sequence ID" value="PLB49786.1"/>
    <property type="molecule type" value="Genomic_DNA"/>
</dbReference>
<dbReference type="FunFam" id="2.60.40.1180:FF:000036">
    <property type="entry name" value="Probable alpha-L-arabinofuranosidase A"/>
    <property type="match status" value="1"/>
</dbReference>
<sequence length="628" mass="68346">MVAFSTLSGLSALPLLLSLVQQASGVSLEVSKNGGNSSSSLLYGFMFEDINHSGDGGIYGQMLRNNGLQGSNPDLTAWRSVGAGSIAVDSDNPLTTAIPHTLRLDVEKGASGQVGFSNEGYWGIPVDGSEFTSAFWIKGKFSGDITVRLVGNSTGTEYASKTFSQESKEDDFTKATVKFPTEKAPDGAVVYEITVDGSEVQGSSLNFGFVELFPETYKSRANGLRPQLAKSLDAVKGSFLRFPGGNNLEGDDETLRWKWNETVGPVEERPGHLGTWTYYNTDGLGLDEYFYWCEDLGLTPILDVYAGFSLGSGGNTPFTGDALKPYIDEVLNELEYVLGDSSTTYGGQRAANGRKEPWDVKIVEIGNEDNLGGGCESYAERFTAYYDAIHKAYPDLTLIASTDNSSCLPKDLPEGVWVDWHTYDTPEGLVGNFDKFDNHDRSVPYFIGEYSRQEGDWPDMEGAVSEAVFMIGLERNSDVVKMAAYAPLLQLVNSTQWTPNLIPFTQSPEMYHETTSYFVQQMFSVNRGDTIKEVKSDSAFGPVYWVASSADESYYVKLANFGADTQDVSVSIDGLTSGKLTVVADDDPEAYNSDAQTLVTPSQKDVQAEDGKFSFTLPAWSVAVLAAN</sequence>
<keyword evidence="8" id="KW-0326">Glycosidase</keyword>
<dbReference type="Gene3D" id="2.60.40.1180">
    <property type="entry name" value="Golgi alpha-mannosidase II"/>
    <property type="match status" value="1"/>
</dbReference>
<keyword evidence="7" id="KW-0325">Glycoprotein</keyword>
<name>A0A2I2GA85_9EURO</name>